<dbReference type="EMBL" id="KZ084090">
    <property type="protein sequence ID" value="OSD06538.1"/>
    <property type="molecule type" value="Genomic_DNA"/>
</dbReference>
<evidence type="ECO:0000313" key="6">
    <source>
        <dbReference type="EMBL" id="OSD06538.1"/>
    </source>
</evidence>
<proteinExistence type="predicted"/>
<keyword evidence="7" id="KW-1185">Reference proteome</keyword>
<dbReference type="GO" id="GO:0008270">
    <property type="term" value="F:zinc ion binding"/>
    <property type="evidence" value="ECO:0007669"/>
    <property type="project" value="UniProtKB-KW"/>
</dbReference>
<organism evidence="6 7">
    <name type="scientific">Trametes coccinea (strain BRFM310)</name>
    <name type="common">Pycnoporus coccineus</name>
    <dbReference type="NCBI Taxonomy" id="1353009"/>
    <lineage>
        <taxon>Eukaryota</taxon>
        <taxon>Fungi</taxon>
        <taxon>Dikarya</taxon>
        <taxon>Basidiomycota</taxon>
        <taxon>Agaricomycotina</taxon>
        <taxon>Agaricomycetes</taxon>
        <taxon>Polyporales</taxon>
        <taxon>Polyporaceae</taxon>
        <taxon>Trametes</taxon>
    </lineage>
</organism>
<dbReference type="InterPro" id="IPR002893">
    <property type="entry name" value="Znf_MYND"/>
</dbReference>
<keyword evidence="3" id="KW-0862">Zinc</keyword>
<dbReference type="OrthoDB" id="2749038at2759"/>
<evidence type="ECO:0000259" key="5">
    <source>
        <dbReference type="PROSITE" id="PS50865"/>
    </source>
</evidence>
<keyword evidence="1" id="KW-0479">Metal-binding</keyword>
<dbReference type="PROSITE" id="PS01360">
    <property type="entry name" value="ZF_MYND_1"/>
    <property type="match status" value="1"/>
</dbReference>
<evidence type="ECO:0000256" key="4">
    <source>
        <dbReference type="PROSITE-ProRule" id="PRU00134"/>
    </source>
</evidence>
<dbReference type="AlphaFoldDB" id="A0A1Y2IZI5"/>
<dbReference type="STRING" id="1353009.A0A1Y2IZI5"/>
<dbReference type="Proteomes" id="UP000193067">
    <property type="component" value="Unassembled WGS sequence"/>
</dbReference>
<dbReference type="PROSITE" id="PS50865">
    <property type="entry name" value="ZF_MYND_2"/>
    <property type="match status" value="1"/>
</dbReference>
<evidence type="ECO:0000256" key="1">
    <source>
        <dbReference type="ARBA" id="ARBA00022723"/>
    </source>
</evidence>
<dbReference type="SUPFAM" id="SSF144232">
    <property type="entry name" value="HIT/MYND zinc finger-like"/>
    <property type="match status" value="1"/>
</dbReference>
<name>A0A1Y2IZI5_TRAC3</name>
<protein>
    <recommendedName>
        <fullName evidence="5">MYND-type domain-containing protein</fullName>
    </recommendedName>
</protein>
<evidence type="ECO:0000256" key="2">
    <source>
        <dbReference type="ARBA" id="ARBA00022771"/>
    </source>
</evidence>
<accession>A0A1Y2IZI5</accession>
<dbReference type="Gene3D" id="6.10.140.2220">
    <property type="match status" value="1"/>
</dbReference>
<keyword evidence="2 4" id="KW-0863">Zinc-finger</keyword>
<feature type="domain" description="MYND-type" evidence="5">
    <location>
        <begin position="49"/>
        <end position="89"/>
    </location>
</feature>
<dbReference type="Pfam" id="PF01753">
    <property type="entry name" value="zf-MYND"/>
    <property type="match status" value="1"/>
</dbReference>
<reference evidence="6 7" key="1">
    <citation type="journal article" date="2015" name="Biotechnol. Biofuels">
        <title>Enhanced degradation of softwood versus hardwood by the white-rot fungus Pycnoporus coccineus.</title>
        <authorList>
            <person name="Couturier M."/>
            <person name="Navarro D."/>
            <person name="Chevret D."/>
            <person name="Henrissat B."/>
            <person name="Piumi F."/>
            <person name="Ruiz-Duenas F.J."/>
            <person name="Martinez A.T."/>
            <person name="Grigoriev I.V."/>
            <person name="Riley R."/>
            <person name="Lipzen A."/>
            <person name="Berrin J.G."/>
            <person name="Master E.R."/>
            <person name="Rosso M.N."/>
        </authorList>
    </citation>
    <scope>NUCLEOTIDE SEQUENCE [LARGE SCALE GENOMIC DNA]</scope>
    <source>
        <strain evidence="6 7">BRFM310</strain>
    </source>
</reference>
<sequence length="442" mass="48308">MQSSRSRYNHIQPNSPMDMLMASTQAGMASMRRAINQHKEDERITKSMCSYCGKDGGGSLKGCSRCKAARYCNQECQLAHFKARHKRECANFAQPPTTSAFITKALPGEQYPQCPVFAQAHEDGVGCWVSVAGRIDCDLQPLTASIDPLKQRTRQEKLMKDGDVASRNTIRTHKAAARSLLGLHVLVQNRRRDKEPVLLYASRAQAVSQPSLTGAVLRGTAQGDNLVKFTKDKISRAAIGVADDPWDQAPRLEIKSINGVEIKKGAPLPSQIQDDKTGTLLLNTGDYAIMHMQFRVGDGDNVSKDWEALSCLESLCFPWVSWDGSTPHASLASSLPTAQSPILSADNTGSSSAAPGHLLRAPINQPMVRAHYKDFIEHGEEAYLRSHYGDARAEMSRSADGMMEMMSELLLGQVAQAGNTDVLVQRLRDCGLADLADKVAAR</sequence>
<evidence type="ECO:0000256" key="3">
    <source>
        <dbReference type="ARBA" id="ARBA00022833"/>
    </source>
</evidence>
<evidence type="ECO:0000313" key="7">
    <source>
        <dbReference type="Proteomes" id="UP000193067"/>
    </source>
</evidence>
<gene>
    <name evidence="6" type="ORF">PYCCODRAFT_1383571</name>
</gene>